<proteinExistence type="predicted"/>
<evidence type="ECO:0000313" key="2">
    <source>
        <dbReference type="Proteomes" id="UP000764837"/>
    </source>
</evidence>
<protein>
    <submittedName>
        <fullName evidence="1">Uncharacterized protein</fullName>
    </submittedName>
</protein>
<accession>A0ABS2LZ58</accession>
<evidence type="ECO:0000313" key="1">
    <source>
        <dbReference type="EMBL" id="MBM7493484.1"/>
    </source>
</evidence>
<keyword evidence="2" id="KW-1185">Reference proteome</keyword>
<name>A0ABS2LZ58_9ACTN</name>
<dbReference type="Proteomes" id="UP000764837">
    <property type="component" value="Unassembled WGS sequence"/>
</dbReference>
<comment type="caution">
    <text evidence="1">The sequence shown here is derived from an EMBL/GenBank/DDBJ whole genome shotgun (WGS) entry which is preliminary data.</text>
</comment>
<dbReference type="EMBL" id="JAFBBP010000001">
    <property type="protein sequence ID" value="MBM7493484.1"/>
    <property type="molecule type" value="Genomic_DNA"/>
</dbReference>
<reference evidence="1 2" key="1">
    <citation type="submission" date="2021-01" db="EMBL/GenBank/DDBJ databases">
        <title>Sequencing the genomes of 1000 actinobacteria strains.</title>
        <authorList>
            <person name="Klenk H.-P."/>
        </authorList>
    </citation>
    <scope>NUCLEOTIDE SEQUENCE [LARGE SCALE GENOMIC DNA]</scope>
    <source>
        <strain evidence="1 2">DSM 100204</strain>
    </source>
</reference>
<organism evidence="1 2">
    <name type="scientific">Micromonospora luteifusca</name>
    <dbReference type="NCBI Taxonomy" id="709860"/>
    <lineage>
        <taxon>Bacteria</taxon>
        <taxon>Bacillati</taxon>
        <taxon>Actinomycetota</taxon>
        <taxon>Actinomycetes</taxon>
        <taxon>Micromonosporales</taxon>
        <taxon>Micromonosporaceae</taxon>
        <taxon>Micromonospora</taxon>
    </lineage>
</organism>
<gene>
    <name evidence="1" type="ORF">JOD64_004706</name>
</gene>
<sequence>MTAGGVGESERFTAADLSVASGIVDTVADDAWCRYED</sequence>